<dbReference type="GO" id="GO:0008747">
    <property type="term" value="F:N-acetylneuraminate lyase activity"/>
    <property type="evidence" value="ECO:0007669"/>
    <property type="project" value="UniProtKB-EC"/>
</dbReference>
<evidence type="ECO:0000256" key="10">
    <source>
        <dbReference type="ARBA" id="ARBA00044906"/>
    </source>
</evidence>
<dbReference type="AlphaFoldDB" id="A0ABD2VWI6"/>
<dbReference type="EMBL" id="JBJJXI010000170">
    <property type="protein sequence ID" value="KAL3384641.1"/>
    <property type="molecule type" value="Genomic_DNA"/>
</dbReference>
<feature type="active site" description="Schiff-base intermediate with substrate" evidence="12">
    <location>
        <position position="208"/>
    </location>
</feature>
<gene>
    <name evidence="15" type="ORF">TKK_019730</name>
</gene>
<evidence type="ECO:0000256" key="1">
    <source>
        <dbReference type="ARBA" id="ARBA00004496"/>
    </source>
</evidence>
<comment type="subcellular location">
    <subcellularLocation>
        <location evidence="1">Cytoplasm</location>
    </subcellularLocation>
</comment>
<proteinExistence type="inferred from homology"/>
<evidence type="ECO:0000256" key="12">
    <source>
        <dbReference type="PIRSR" id="PIRSR001365-1"/>
    </source>
</evidence>
<evidence type="ECO:0000256" key="13">
    <source>
        <dbReference type="PIRSR" id="PIRSR001365-2"/>
    </source>
</evidence>
<dbReference type="Pfam" id="PF00701">
    <property type="entry name" value="DHDPS"/>
    <property type="match status" value="1"/>
</dbReference>
<keyword evidence="8" id="KW-0704">Schiff base</keyword>
<dbReference type="GO" id="GO:0005737">
    <property type="term" value="C:cytoplasm"/>
    <property type="evidence" value="ECO:0007669"/>
    <property type="project" value="UniProtKB-SubCell"/>
</dbReference>
<comment type="pathway">
    <text evidence="2">Amino-sugar metabolism; N-acetylneuraminate degradation.</text>
</comment>
<dbReference type="Gene3D" id="3.20.20.70">
    <property type="entry name" value="Aldolase class I"/>
    <property type="match status" value="1"/>
</dbReference>
<evidence type="ECO:0000256" key="14">
    <source>
        <dbReference type="SAM" id="MobiDB-lite"/>
    </source>
</evidence>
<dbReference type="PANTHER" id="PTHR12128">
    <property type="entry name" value="DIHYDRODIPICOLINATE SYNTHASE"/>
    <property type="match status" value="1"/>
</dbReference>
<comment type="similarity">
    <text evidence="3">Belongs to the DapA family. NanA subfamily.</text>
</comment>
<accession>A0ABD2VWI6</accession>
<protein>
    <recommendedName>
        <fullName evidence="5">N-acetylneuraminate lyase</fullName>
        <ecNumber evidence="5">4.1.3.3</ecNumber>
    </recommendedName>
</protein>
<evidence type="ECO:0000313" key="15">
    <source>
        <dbReference type="EMBL" id="KAL3384641.1"/>
    </source>
</evidence>
<organism evidence="15 16">
    <name type="scientific">Trichogramma kaykai</name>
    <dbReference type="NCBI Taxonomy" id="54128"/>
    <lineage>
        <taxon>Eukaryota</taxon>
        <taxon>Metazoa</taxon>
        <taxon>Ecdysozoa</taxon>
        <taxon>Arthropoda</taxon>
        <taxon>Hexapoda</taxon>
        <taxon>Insecta</taxon>
        <taxon>Pterygota</taxon>
        <taxon>Neoptera</taxon>
        <taxon>Endopterygota</taxon>
        <taxon>Hymenoptera</taxon>
        <taxon>Apocrita</taxon>
        <taxon>Proctotrupomorpha</taxon>
        <taxon>Chalcidoidea</taxon>
        <taxon>Trichogrammatidae</taxon>
        <taxon>Trichogramma</taxon>
    </lineage>
</organism>
<keyword evidence="16" id="KW-1185">Reference proteome</keyword>
<dbReference type="PIRSF" id="PIRSF001365">
    <property type="entry name" value="DHDPS"/>
    <property type="match status" value="1"/>
</dbReference>
<evidence type="ECO:0000256" key="9">
    <source>
        <dbReference type="ARBA" id="ARBA00023277"/>
    </source>
</evidence>
<evidence type="ECO:0000256" key="6">
    <source>
        <dbReference type="ARBA" id="ARBA00022490"/>
    </source>
</evidence>
<keyword evidence="6" id="KW-0963">Cytoplasm</keyword>
<evidence type="ECO:0000256" key="11">
    <source>
        <dbReference type="PIRNR" id="PIRNR001365"/>
    </source>
</evidence>
<dbReference type="PRINTS" id="PR00146">
    <property type="entry name" value="DHPICSNTHASE"/>
</dbReference>
<feature type="compositionally biased region" description="Low complexity" evidence="14">
    <location>
        <begin position="1"/>
        <end position="16"/>
    </location>
</feature>
<feature type="binding site" evidence="13">
    <location>
        <position position="249"/>
    </location>
    <ligand>
        <name>pyruvate</name>
        <dbReference type="ChEBI" id="CHEBI:15361"/>
    </ligand>
</feature>
<evidence type="ECO:0000256" key="5">
    <source>
        <dbReference type="ARBA" id="ARBA00012911"/>
    </source>
</evidence>
<feature type="region of interest" description="Disordered" evidence="14">
    <location>
        <begin position="1"/>
        <end position="20"/>
    </location>
</feature>
<comment type="catalytic activity">
    <reaction evidence="10">
        <text>aceneuramate = aldehydo-N-acetyl-D-mannosamine + pyruvate</text>
        <dbReference type="Rhea" id="RHEA:23296"/>
        <dbReference type="ChEBI" id="CHEBI:15361"/>
        <dbReference type="ChEBI" id="CHEBI:17122"/>
        <dbReference type="ChEBI" id="CHEBI:173083"/>
        <dbReference type="EC" id="4.1.3.3"/>
    </reaction>
</comment>
<dbReference type="PANTHER" id="PTHR12128:SF21">
    <property type="entry name" value="N-ACETYLNEURAMINATE LYASE"/>
    <property type="match status" value="1"/>
</dbReference>
<dbReference type="Proteomes" id="UP001627154">
    <property type="component" value="Unassembled WGS sequence"/>
</dbReference>
<sequence>MAYNRINKLNKNSNSRNKIHNQNSNCITGIVKQNTTAYSVRFDYKGLIAPAFATFTDEKQLNLDLISEYANYLKAQGIEGILVNGTSGELTSLSTNERKKIAEAWAKAVKKTKQHLMIQVGGTSLNEVIELAKHAENCGADSILCLPELYFKPNDIEELTNYLSIIGKNAPKTPLLYYHIPSMTHVNIHMGKFAKYVANKIPTLVGLKFTSSILEEAYEVMKVNENLHVFLGNDQLMLAASTMGIDSFIMTTLNFFQKPALNIMQYIKYGKDLEKAKESQRAIATVVEAITNHGTWVNSMKAAMNIFTDINVGPVREPLKNIVFEKKTLKKNIDAQFHSYFN</sequence>
<evidence type="ECO:0000256" key="8">
    <source>
        <dbReference type="ARBA" id="ARBA00023270"/>
    </source>
</evidence>
<evidence type="ECO:0000256" key="7">
    <source>
        <dbReference type="ARBA" id="ARBA00023239"/>
    </source>
</evidence>
<dbReference type="InterPro" id="IPR002220">
    <property type="entry name" value="DapA-like"/>
</dbReference>
<dbReference type="SUPFAM" id="SSF51569">
    <property type="entry name" value="Aldolase"/>
    <property type="match status" value="1"/>
</dbReference>
<dbReference type="EC" id="4.1.3.3" evidence="5"/>
<comment type="caution">
    <text evidence="15">The sequence shown here is derived from an EMBL/GenBank/DDBJ whole genome shotgun (WGS) entry which is preliminary data.</text>
</comment>
<dbReference type="SMART" id="SM01130">
    <property type="entry name" value="DHDPS"/>
    <property type="match status" value="1"/>
</dbReference>
<reference evidence="15 16" key="1">
    <citation type="journal article" date="2024" name="bioRxiv">
        <title>A reference genome for Trichogramma kaykai: A tiny desert-dwelling parasitoid wasp with competing sex-ratio distorters.</title>
        <authorList>
            <person name="Culotta J."/>
            <person name="Lindsey A.R."/>
        </authorList>
    </citation>
    <scope>NUCLEOTIDE SEQUENCE [LARGE SCALE GENOMIC DNA]</scope>
    <source>
        <strain evidence="15 16">KSX58</strain>
    </source>
</reference>
<name>A0ABD2VWI6_9HYME</name>
<keyword evidence="7 11" id="KW-0456">Lyase</keyword>
<evidence type="ECO:0000256" key="2">
    <source>
        <dbReference type="ARBA" id="ARBA00004878"/>
    </source>
</evidence>
<evidence type="ECO:0000313" key="16">
    <source>
        <dbReference type="Proteomes" id="UP001627154"/>
    </source>
</evidence>
<keyword evidence="9" id="KW-0119">Carbohydrate metabolism</keyword>
<evidence type="ECO:0000256" key="4">
    <source>
        <dbReference type="ARBA" id="ARBA00011881"/>
    </source>
</evidence>
<comment type="subunit">
    <text evidence="4">Homotetramer.</text>
</comment>
<evidence type="ECO:0000256" key="3">
    <source>
        <dbReference type="ARBA" id="ARBA00006324"/>
    </source>
</evidence>
<feature type="active site" description="Proton donor/acceptor" evidence="12">
    <location>
        <position position="178"/>
    </location>
</feature>
<dbReference type="InterPro" id="IPR013785">
    <property type="entry name" value="Aldolase_TIM"/>
</dbReference>